<dbReference type="EC" id="2.1.3.15" evidence="2"/>
<organism evidence="13">
    <name type="scientific">mine drainage metagenome</name>
    <dbReference type="NCBI Taxonomy" id="410659"/>
    <lineage>
        <taxon>unclassified sequences</taxon>
        <taxon>metagenomes</taxon>
        <taxon>ecological metagenomes</taxon>
    </lineage>
</organism>
<dbReference type="NCBIfam" id="NF041504">
    <property type="entry name" value="AccA_sub"/>
    <property type="match status" value="1"/>
</dbReference>
<evidence type="ECO:0000256" key="11">
    <source>
        <dbReference type="SAM" id="Coils"/>
    </source>
</evidence>
<keyword evidence="7" id="KW-0067">ATP-binding</keyword>
<keyword evidence="3" id="KW-0444">Lipid biosynthesis</keyword>
<evidence type="ECO:0000256" key="9">
    <source>
        <dbReference type="ARBA" id="ARBA00023160"/>
    </source>
</evidence>
<dbReference type="InterPro" id="IPR001095">
    <property type="entry name" value="Acetyl_CoA_COase_a_su"/>
</dbReference>
<comment type="pathway">
    <text evidence="1">Lipid metabolism; malonyl-CoA biosynthesis; malonyl-CoA from acetyl-CoA: step 1/1.</text>
</comment>
<evidence type="ECO:0000256" key="2">
    <source>
        <dbReference type="ARBA" id="ARBA00011883"/>
    </source>
</evidence>
<comment type="caution">
    <text evidence="13">The sequence shown here is derived from an EMBL/GenBank/DDBJ whole genome shotgun (WGS) entry which is preliminary data.</text>
</comment>
<reference evidence="13" key="1">
    <citation type="submission" date="2009-10" db="EMBL/GenBank/DDBJ databases">
        <title>Diversity of trophic interactions inside an arsenic-rich microbial ecosystem.</title>
        <authorList>
            <person name="Bertin P.N."/>
            <person name="Heinrich-Salmeron A."/>
            <person name="Pelletier E."/>
            <person name="Goulhen-Chollet F."/>
            <person name="Arsene-Ploetze F."/>
            <person name="Gallien S."/>
            <person name="Calteau A."/>
            <person name="Vallenet D."/>
            <person name="Casiot C."/>
            <person name="Chane-Woon-Ming B."/>
            <person name="Giloteaux L."/>
            <person name="Barakat M."/>
            <person name="Bonnefoy V."/>
            <person name="Bruneel O."/>
            <person name="Chandler M."/>
            <person name="Cleiss J."/>
            <person name="Duran R."/>
            <person name="Elbaz-Poulichet F."/>
            <person name="Fonknechten N."/>
            <person name="Lauga B."/>
            <person name="Mornico D."/>
            <person name="Ortet P."/>
            <person name="Schaeffer C."/>
            <person name="Siguier P."/>
            <person name="Alexander Thil Smith A."/>
            <person name="Van Dorsselaer A."/>
            <person name="Weissenbach J."/>
            <person name="Medigue C."/>
            <person name="Le Paslier D."/>
        </authorList>
    </citation>
    <scope>NUCLEOTIDE SEQUENCE</scope>
</reference>
<dbReference type="GO" id="GO:0016743">
    <property type="term" value="F:carboxyl- or carbamoyltransferase activity"/>
    <property type="evidence" value="ECO:0007669"/>
    <property type="project" value="InterPro"/>
</dbReference>
<evidence type="ECO:0000256" key="5">
    <source>
        <dbReference type="ARBA" id="ARBA00022741"/>
    </source>
</evidence>
<keyword evidence="11" id="KW-0175">Coiled coil</keyword>
<keyword evidence="9" id="KW-0275">Fatty acid biosynthesis</keyword>
<dbReference type="PROSITE" id="PS50989">
    <property type="entry name" value="COA_CT_CTER"/>
    <property type="match status" value="1"/>
</dbReference>
<dbReference type="PRINTS" id="PR01069">
    <property type="entry name" value="ACCCTRFRASEA"/>
</dbReference>
<evidence type="ECO:0000313" key="13">
    <source>
        <dbReference type="EMBL" id="CBI02405.1"/>
    </source>
</evidence>
<evidence type="ECO:0000256" key="3">
    <source>
        <dbReference type="ARBA" id="ARBA00022516"/>
    </source>
</evidence>
<evidence type="ECO:0000256" key="7">
    <source>
        <dbReference type="ARBA" id="ARBA00022840"/>
    </source>
</evidence>
<dbReference type="GO" id="GO:0009317">
    <property type="term" value="C:acetyl-CoA carboxylase complex"/>
    <property type="evidence" value="ECO:0007669"/>
    <property type="project" value="InterPro"/>
</dbReference>
<evidence type="ECO:0000256" key="4">
    <source>
        <dbReference type="ARBA" id="ARBA00022679"/>
    </source>
</evidence>
<dbReference type="SUPFAM" id="SSF52096">
    <property type="entry name" value="ClpP/crotonase"/>
    <property type="match status" value="1"/>
</dbReference>
<evidence type="ECO:0000256" key="1">
    <source>
        <dbReference type="ARBA" id="ARBA00004956"/>
    </source>
</evidence>
<keyword evidence="4 13" id="KW-0808">Transferase</keyword>
<accession>E6Q5E0</accession>
<dbReference type="PANTHER" id="PTHR42853:SF3">
    <property type="entry name" value="ACETYL-COENZYME A CARBOXYLASE CARBOXYL TRANSFERASE SUBUNIT ALPHA, CHLOROPLASTIC"/>
    <property type="match status" value="1"/>
</dbReference>
<dbReference type="Gene3D" id="3.90.226.10">
    <property type="entry name" value="2-enoyl-CoA Hydratase, Chain A, domain 1"/>
    <property type="match status" value="1"/>
</dbReference>
<dbReference type="InterPro" id="IPR011763">
    <property type="entry name" value="COA_CT_C"/>
</dbReference>
<dbReference type="HAMAP" id="MF_00823">
    <property type="entry name" value="AcetylCoA_CT_alpha"/>
    <property type="match status" value="1"/>
</dbReference>
<gene>
    <name evidence="13" type="primary">accA</name>
    <name evidence="13" type="ORF">CARN4_2363</name>
</gene>
<evidence type="ECO:0000256" key="6">
    <source>
        <dbReference type="ARBA" id="ARBA00022832"/>
    </source>
</evidence>
<feature type="coiled-coil region" evidence="11">
    <location>
        <begin position="4"/>
        <end position="49"/>
    </location>
</feature>
<dbReference type="Pfam" id="PF03255">
    <property type="entry name" value="ACCA"/>
    <property type="match status" value="1"/>
</dbReference>
<dbReference type="InterPro" id="IPR029045">
    <property type="entry name" value="ClpP/crotonase-like_dom_sf"/>
</dbReference>
<evidence type="ECO:0000256" key="10">
    <source>
        <dbReference type="ARBA" id="ARBA00049152"/>
    </source>
</evidence>
<name>E6Q5E0_9ZZZZ</name>
<dbReference type="GO" id="GO:0005524">
    <property type="term" value="F:ATP binding"/>
    <property type="evidence" value="ECO:0007669"/>
    <property type="project" value="UniProtKB-KW"/>
</dbReference>
<dbReference type="NCBIfam" id="TIGR00513">
    <property type="entry name" value="accA"/>
    <property type="match status" value="1"/>
</dbReference>
<evidence type="ECO:0000259" key="12">
    <source>
        <dbReference type="PROSITE" id="PS50989"/>
    </source>
</evidence>
<dbReference type="GO" id="GO:0006633">
    <property type="term" value="P:fatty acid biosynthetic process"/>
    <property type="evidence" value="ECO:0007669"/>
    <property type="project" value="UniProtKB-KW"/>
</dbReference>
<dbReference type="EMBL" id="CABO01000037">
    <property type="protein sequence ID" value="CBI02405.1"/>
    <property type="molecule type" value="Genomic_DNA"/>
</dbReference>
<proteinExistence type="inferred from homology"/>
<keyword evidence="6" id="KW-0276">Fatty acid metabolism</keyword>
<dbReference type="UniPathway" id="UPA00655">
    <property type="reaction ID" value="UER00711"/>
</dbReference>
<dbReference type="NCBIfam" id="NF004344">
    <property type="entry name" value="PRK05724.1"/>
    <property type="match status" value="1"/>
</dbReference>
<dbReference type="PANTHER" id="PTHR42853">
    <property type="entry name" value="ACETYL-COENZYME A CARBOXYLASE CARBOXYL TRANSFERASE SUBUNIT ALPHA"/>
    <property type="match status" value="1"/>
</dbReference>
<dbReference type="AlphaFoldDB" id="E6Q5E0"/>
<sequence length="325" mass="35250">MNPLLEREKGLLELERRIEDLRSANEGQRIDMSAEIASLESKYRQLLAEVFGSLSPWEKVHMARHPRRPTTLDYIAGLDAFDELHGDRMFRDDPAIVGGFARLGGHSIVVIGQQRGRDMKENLARNFGMSTPEGYRKGERLALLAQRFNLPLVTFVDTKGADPGILSEEHAQSEAIAASLEVFAALKVPTLCIIIGEGGSGGALALAIADRVLMLEHSVYSVASPEGCAAILWGDASKADEAAAHLKLTASDLRGFGIVDEVIPEPLGGAHRDPAATVTRVLDRIGAVLDILESFSLPALLDARYEKYRRLGSWRESVAGSEGAT</sequence>
<feature type="domain" description="CoA carboxyltransferase C-terminal" evidence="12">
    <location>
        <begin position="38"/>
        <end position="291"/>
    </location>
</feature>
<dbReference type="GO" id="GO:2001295">
    <property type="term" value="P:malonyl-CoA biosynthetic process"/>
    <property type="evidence" value="ECO:0007669"/>
    <property type="project" value="UniProtKB-UniPathway"/>
</dbReference>
<keyword evidence="13" id="KW-0436">Ligase</keyword>
<keyword evidence="8" id="KW-0443">Lipid metabolism</keyword>
<keyword evidence="5" id="KW-0547">Nucleotide-binding</keyword>
<dbReference type="GO" id="GO:0003989">
    <property type="term" value="F:acetyl-CoA carboxylase activity"/>
    <property type="evidence" value="ECO:0007669"/>
    <property type="project" value="InterPro"/>
</dbReference>
<comment type="catalytic activity">
    <reaction evidence="10">
        <text>N(6)-carboxybiotinyl-L-lysyl-[protein] + acetyl-CoA = N(6)-biotinyl-L-lysyl-[protein] + malonyl-CoA</text>
        <dbReference type="Rhea" id="RHEA:54728"/>
        <dbReference type="Rhea" id="RHEA-COMP:10505"/>
        <dbReference type="Rhea" id="RHEA-COMP:10506"/>
        <dbReference type="ChEBI" id="CHEBI:57288"/>
        <dbReference type="ChEBI" id="CHEBI:57384"/>
        <dbReference type="ChEBI" id="CHEBI:83144"/>
        <dbReference type="ChEBI" id="CHEBI:83145"/>
        <dbReference type="EC" id="2.1.3.15"/>
    </reaction>
</comment>
<protein>
    <recommendedName>
        <fullName evidence="2">acetyl-CoA carboxytransferase</fullName>
        <ecNumber evidence="2">2.1.3.15</ecNumber>
    </recommendedName>
</protein>
<evidence type="ECO:0000256" key="8">
    <source>
        <dbReference type="ARBA" id="ARBA00023098"/>
    </source>
</evidence>